<keyword evidence="2" id="KW-1185">Reference proteome</keyword>
<proteinExistence type="predicted"/>
<protein>
    <submittedName>
        <fullName evidence="1">Uncharacterized protein</fullName>
    </submittedName>
</protein>
<dbReference type="EMBL" id="JAGSOY010000003">
    <property type="protein sequence ID" value="MBU2709841.1"/>
    <property type="molecule type" value="Genomic_DNA"/>
</dbReference>
<name>A0ABS5Z711_9GAMM</name>
<dbReference type="RefSeq" id="WP_215818007.1">
    <property type="nucleotide sequence ID" value="NZ_JAGSOY010000003.1"/>
</dbReference>
<comment type="caution">
    <text evidence="1">The sequence shown here is derived from an EMBL/GenBank/DDBJ whole genome shotgun (WGS) entry which is preliminary data.</text>
</comment>
<evidence type="ECO:0000313" key="2">
    <source>
        <dbReference type="Proteomes" id="UP000690515"/>
    </source>
</evidence>
<accession>A0ABS5Z711</accession>
<gene>
    <name evidence="1" type="ORF">KCG35_02070</name>
</gene>
<sequence length="65" mass="7263">MNGYHRPRSEQIRTLRTAAHALLQVIKIKKMVAKNFIANNAPKGKLYAKLSLLHPAGGESYHPDP</sequence>
<reference evidence="1 2" key="1">
    <citation type="submission" date="2021-04" db="EMBL/GenBank/DDBJ databases">
        <authorList>
            <person name="Pira H."/>
            <person name="Risdian C."/>
            <person name="Wink J."/>
        </authorList>
    </citation>
    <scope>NUCLEOTIDE SEQUENCE [LARGE SCALE GENOMIC DNA]</scope>
    <source>
        <strain evidence="1 2">WH53</strain>
    </source>
</reference>
<dbReference type="Proteomes" id="UP000690515">
    <property type="component" value="Unassembled WGS sequence"/>
</dbReference>
<organism evidence="1 2">
    <name type="scientific">Zooshikella harenae</name>
    <dbReference type="NCBI Taxonomy" id="2827238"/>
    <lineage>
        <taxon>Bacteria</taxon>
        <taxon>Pseudomonadati</taxon>
        <taxon>Pseudomonadota</taxon>
        <taxon>Gammaproteobacteria</taxon>
        <taxon>Oceanospirillales</taxon>
        <taxon>Zooshikellaceae</taxon>
        <taxon>Zooshikella</taxon>
    </lineage>
</organism>
<evidence type="ECO:0000313" key="1">
    <source>
        <dbReference type="EMBL" id="MBU2709841.1"/>
    </source>
</evidence>